<comment type="caution">
    <text evidence="3">The sequence shown here is derived from an EMBL/GenBank/DDBJ whole genome shotgun (WGS) entry which is preliminary data.</text>
</comment>
<reference evidence="3" key="1">
    <citation type="submission" date="2023-04" db="EMBL/GenBank/DDBJ databases">
        <title>Chromosome-level genome of Chaenocephalus aceratus.</title>
        <authorList>
            <person name="Park H."/>
        </authorList>
    </citation>
    <scope>NUCLEOTIDE SEQUENCE</scope>
    <source>
        <strain evidence="3">DE</strain>
        <tissue evidence="3">Muscle</tissue>
    </source>
</reference>
<evidence type="ECO:0000313" key="3">
    <source>
        <dbReference type="EMBL" id="KAK1893647.1"/>
    </source>
</evidence>
<feature type="chain" id="PRO_5042198639" evidence="2">
    <location>
        <begin position="19"/>
        <end position="107"/>
    </location>
</feature>
<evidence type="ECO:0000313" key="4">
    <source>
        <dbReference type="Proteomes" id="UP001228049"/>
    </source>
</evidence>
<dbReference type="Proteomes" id="UP001228049">
    <property type="component" value="Unassembled WGS sequence"/>
</dbReference>
<proteinExistence type="predicted"/>
<evidence type="ECO:0000256" key="1">
    <source>
        <dbReference type="SAM" id="MobiDB-lite"/>
    </source>
</evidence>
<sequence>MFCWRLSLCCLTLTFDLSYEERARYLETIVQHHQEPTTFEDYAARVYSPAPCTHLPSDSGSCLEILRGESPALGEAGSDSASPMSPRTSKSRMSMKLRRSSGSANKT</sequence>
<feature type="signal peptide" evidence="2">
    <location>
        <begin position="1"/>
        <end position="18"/>
    </location>
</feature>
<dbReference type="EMBL" id="JASDAP010000011">
    <property type="protein sequence ID" value="KAK1893647.1"/>
    <property type="molecule type" value="Genomic_DNA"/>
</dbReference>
<feature type="region of interest" description="Disordered" evidence="1">
    <location>
        <begin position="72"/>
        <end position="107"/>
    </location>
</feature>
<evidence type="ECO:0000256" key="2">
    <source>
        <dbReference type="SAM" id="SignalP"/>
    </source>
</evidence>
<organism evidence="3 4">
    <name type="scientific">Dissostichus eleginoides</name>
    <name type="common">Patagonian toothfish</name>
    <name type="synonym">Dissostichus amissus</name>
    <dbReference type="NCBI Taxonomy" id="100907"/>
    <lineage>
        <taxon>Eukaryota</taxon>
        <taxon>Metazoa</taxon>
        <taxon>Chordata</taxon>
        <taxon>Craniata</taxon>
        <taxon>Vertebrata</taxon>
        <taxon>Euteleostomi</taxon>
        <taxon>Actinopterygii</taxon>
        <taxon>Neopterygii</taxon>
        <taxon>Teleostei</taxon>
        <taxon>Neoteleostei</taxon>
        <taxon>Acanthomorphata</taxon>
        <taxon>Eupercaria</taxon>
        <taxon>Perciformes</taxon>
        <taxon>Notothenioidei</taxon>
        <taxon>Nototheniidae</taxon>
        <taxon>Dissostichus</taxon>
    </lineage>
</organism>
<protein>
    <submittedName>
        <fullName evidence="3">Ral GTPase-activating protein subunit alpha-1</fullName>
    </submittedName>
</protein>
<name>A0AAD9F940_DISEL</name>
<accession>A0AAD9F940</accession>
<gene>
    <name evidence="3" type="ORF">KUDE01_019110</name>
</gene>
<keyword evidence="4" id="KW-1185">Reference proteome</keyword>
<feature type="compositionally biased region" description="Basic residues" evidence="1">
    <location>
        <begin position="89"/>
        <end position="99"/>
    </location>
</feature>
<dbReference type="AlphaFoldDB" id="A0AAD9F940"/>
<keyword evidence="2" id="KW-0732">Signal</keyword>